<dbReference type="InterPro" id="IPR002346">
    <property type="entry name" value="Mopterin_DH_FAD-bd"/>
</dbReference>
<evidence type="ECO:0000259" key="3">
    <source>
        <dbReference type="PROSITE" id="PS51387"/>
    </source>
</evidence>
<dbReference type="SUPFAM" id="SSF55447">
    <property type="entry name" value="CO dehydrogenase flavoprotein C-terminal domain-like"/>
    <property type="match status" value="1"/>
</dbReference>
<keyword evidence="5" id="KW-1185">Reference proteome</keyword>
<feature type="domain" description="FAD-binding PCMH-type" evidence="3">
    <location>
        <begin position="1"/>
        <end position="162"/>
    </location>
</feature>
<dbReference type="InterPro" id="IPR051312">
    <property type="entry name" value="Diverse_Substr_Oxidored"/>
</dbReference>
<evidence type="ECO:0000313" key="4">
    <source>
        <dbReference type="EMBL" id="QNM07263.1"/>
    </source>
</evidence>
<dbReference type="Gene3D" id="3.30.390.50">
    <property type="entry name" value="CO dehydrogenase flavoprotein, C-terminal domain"/>
    <property type="match status" value="1"/>
</dbReference>
<dbReference type="SMART" id="SM01092">
    <property type="entry name" value="CO_deh_flav_C"/>
    <property type="match status" value="1"/>
</dbReference>
<dbReference type="InterPro" id="IPR016169">
    <property type="entry name" value="FAD-bd_PCMH_sub2"/>
</dbReference>
<dbReference type="InterPro" id="IPR036318">
    <property type="entry name" value="FAD-bd_PCMH-like_sf"/>
</dbReference>
<dbReference type="GO" id="GO:0016491">
    <property type="term" value="F:oxidoreductase activity"/>
    <property type="evidence" value="ECO:0007669"/>
    <property type="project" value="UniProtKB-KW"/>
</dbReference>
<dbReference type="GO" id="GO:0071949">
    <property type="term" value="F:FAD binding"/>
    <property type="evidence" value="ECO:0007669"/>
    <property type="project" value="InterPro"/>
</dbReference>
<protein>
    <submittedName>
        <fullName evidence="4">FAD binding domain-containing protein</fullName>
    </submittedName>
</protein>
<dbReference type="InterPro" id="IPR016166">
    <property type="entry name" value="FAD-bd_PCMH"/>
</dbReference>
<dbReference type="Proteomes" id="UP000515860">
    <property type="component" value="Chromosome"/>
</dbReference>
<dbReference type="SUPFAM" id="SSF56176">
    <property type="entry name" value="FAD-binding/transporter-associated domain-like"/>
    <property type="match status" value="1"/>
</dbReference>
<proteinExistence type="predicted"/>
<dbReference type="PROSITE" id="PS51387">
    <property type="entry name" value="FAD_PCMH"/>
    <property type="match status" value="1"/>
</dbReference>
<evidence type="ECO:0000256" key="2">
    <source>
        <dbReference type="ARBA" id="ARBA00023002"/>
    </source>
</evidence>
<dbReference type="KEGG" id="whj:H9Q79_09890"/>
<dbReference type="InterPro" id="IPR005107">
    <property type="entry name" value="CO_DH_flav_C"/>
</dbReference>
<reference evidence="4 5" key="1">
    <citation type="submission" date="2020-08" db="EMBL/GenBank/DDBJ databases">
        <authorList>
            <person name="Liu C."/>
            <person name="Sun Q."/>
        </authorList>
    </citation>
    <scope>NUCLEOTIDE SEQUENCE [LARGE SCALE GENOMIC DNA]</scope>
    <source>
        <strain evidence="4 5">NSJ-29</strain>
    </source>
</reference>
<dbReference type="InterPro" id="IPR036683">
    <property type="entry name" value="CO_DH_flav_C_dom_sf"/>
</dbReference>
<organism evidence="4 5">
    <name type="scientific">Wansuia hejianensis</name>
    <dbReference type="NCBI Taxonomy" id="2763667"/>
    <lineage>
        <taxon>Bacteria</taxon>
        <taxon>Bacillati</taxon>
        <taxon>Bacillota</taxon>
        <taxon>Clostridia</taxon>
        <taxon>Lachnospirales</taxon>
        <taxon>Lachnospiraceae</taxon>
        <taxon>Wansuia</taxon>
    </lineage>
</organism>
<evidence type="ECO:0000256" key="1">
    <source>
        <dbReference type="ARBA" id="ARBA00022630"/>
    </source>
</evidence>
<dbReference type="PANTHER" id="PTHR42659:SF9">
    <property type="entry name" value="XANTHINE DEHYDROGENASE FAD-BINDING SUBUNIT XDHB-RELATED"/>
    <property type="match status" value="1"/>
</dbReference>
<dbReference type="PANTHER" id="PTHR42659">
    <property type="entry name" value="XANTHINE DEHYDROGENASE SUBUNIT C-RELATED"/>
    <property type="match status" value="1"/>
</dbReference>
<dbReference type="RefSeq" id="WP_118647304.1">
    <property type="nucleotide sequence ID" value="NZ_CP060635.1"/>
</dbReference>
<dbReference type="Pfam" id="PF03450">
    <property type="entry name" value="CO_deh_flav_C"/>
    <property type="match status" value="1"/>
</dbReference>
<evidence type="ECO:0000313" key="5">
    <source>
        <dbReference type="Proteomes" id="UP000515860"/>
    </source>
</evidence>
<keyword evidence="2" id="KW-0560">Oxidoreductase</keyword>
<dbReference type="EMBL" id="CP060635">
    <property type="protein sequence ID" value="QNM07263.1"/>
    <property type="molecule type" value="Genomic_DNA"/>
</dbReference>
<dbReference type="Gene3D" id="3.30.465.10">
    <property type="match status" value="1"/>
</dbReference>
<name>A0A7G9G8Y1_9FIRM</name>
<accession>A0A7G9G8Y1</accession>
<gene>
    <name evidence="4" type="ORF">H9Q79_09890</name>
</gene>
<dbReference type="AlphaFoldDB" id="A0A7G9G8Y1"/>
<keyword evidence="1" id="KW-0285">Flavoprotein</keyword>
<sequence>MLKIKEYIKAGSLEQAYELNQKKNSCLLGGMLWLKMSSRTVGRAIDLSGLGLDVIEESEEEFRIGCMTTLRALEEHEGLDRYTGGALKESLRSIVGVQFRNLATVGGSIFGRFGFSDVMTLFLALDTQVELFHGGRMELESFSGQKRDRDLLVRLIVKKRPQRTAYVSMRNTRTDFPVLTCAASLDEGGARLVFGARPQIALVKKLEEETAEMLREGMLEEETAREVMERIAEQVPTASNMRAGAEYRSHLVRVLGRRSLMGLQKNQMGGTKEAEGGMRP</sequence>
<dbReference type="Pfam" id="PF00941">
    <property type="entry name" value="FAD_binding_5"/>
    <property type="match status" value="1"/>
</dbReference>